<evidence type="ECO:0000256" key="4">
    <source>
        <dbReference type="PIRSR" id="PIRSR005739-1"/>
    </source>
</evidence>
<feature type="domain" description="O-methyltransferase C-terminal" evidence="5">
    <location>
        <begin position="166"/>
        <end position="374"/>
    </location>
</feature>
<proteinExistence type="evidence at transcript level"/>
<dbReference type="Gene3D" id="3.40.50.150">
    <property type="entry name" value="Vaccinia Virus protein VP39"/>
    <property type="match status" value="1"/>
</dbReference>
<dbReference type="Gene3D" id="1.10.10.10">
    <property type="entry name" value="Winged helix-like DNA-binding domain superfamily/Winged helix DNA-binding domain"/>
    <property type="match status" value="1"/>
</dbReference>
<dbReference type="SUPFAM" id="SSF53335">
    <property type="entry name" value="S-adenosyl-L-methionine-dependent methyltransferases"/>
    <property type="match status" value="1"/>
</dbReference>
<organism evidence="7">
    <name type="scientific">Picea sitchensis</name>
    <name type="common">Sitka spruce</name>
    <name type="synonym">Pinus sitchensis</name>
    <dbReference type="NCBI Taxonomy" id="3332"/>
    <lineage>
        <taxon>Eukaryota</taxon>
        <taxon>Viridiplantae</taxon>
        <taxon>Streptophyta</taxon>
        <taxon>Embryophyta</taxon>
        <taxon>Tracheophyta</taxon>
        <taxon>Spermatophyta</taxon>
        <taxon>Pinopsida</taxon>
        <taxon>Pinidae</taxon>
        <taxon>Conifers I</taxon>
        <taxon>Pinales</taxon>
        <taxon>Pinaceae</taxon>
        <taxon>Picea</taxon>
    </lineage>
</organism>
<evidence type="ECO:0000313" key="7">
    <source>
        <dbReference type="EMBL" id="ABR17930.1"/>
    </source>
</evidence>
<dbReference type="InterPro" id="IPR029063">
    <property type="entry name" value="SAM-dependent_MTases_sf"/>
</dbReference>
<dbReference type="PIRSF" id="PIRSF005739">
    <property type="entry name" value="O-mtase"/>
    <property type="match status" value="1"/>
</dbReference>
<evidence type="ECO:0000259" key="6">
    <source>
        <dbReference type="Pfam" id="PF08100"/>
    </source>
</evidence>
<dbReference type="OMA" id="PWEGLQR"/>
<dbReference type="GO" id="GO:0032259">
    <property type="term" value="P:methylation"/>
    <property type="evidence" value="ECO:0007669"/>
    <property type="project" value="UniProtKB-KW"/>
</dbReference>
<dbReference type="AlphaFoldDB" id="B8LQK0"/>
<feature type="domain" description="O-methyltransferase dimerisation" evidence="6">
    <location>
        <begin position="50"/>
        <end position="143"/>
    </location>
</feature>
<sequence>MADAAFSSSVLPPPASAAFSSSVLPPPASAPIIHQVVHTSSDSPQFQLRDLIFSLYKPMALKAAVLLNIPDIIATHGGDRSLSVEEIASYIAASTKKPPHLQYLFRLLRCLASYHIFIESRDAGGDFKQYKYGLTNLSKLLVQKENDESYAPLLLAMASNESFAGWEHLHESVIEGCNAFNRAFSMGTWEYMRSDPRTSDMFNKCMVTDTRAVMPSVVEIYNDAFKNINTLVDVGGGTGAALSMIVKQHPHIRGINLDLPHVIAGAPTLPGVEHVGGNMFEHIPPADAIFMKWVLHDWNDEDCVRILKKCHEATPANGKVIVLDAIVEEEDAAEEGCLRRMKLTFDIGMMVCTDGGKERTEEEFKKLFVEAGFQRYSITKLPFPFLQVIIEVSKS</sequence>
<dbReference type="Pfam" id="PF00891">
    <property type="entry name" value="Methyltransf_2"/>
    <property type="match status" value="1"/>
</dbReference>
<keyword evidence="1" id="KW-0489">Methyltransferase</keyword>
<evidence type="ECO:0000259" key="5">
    <source>
        <dbReference type="Pfam" id="PF00891"/>
    </source>
</evidence>
<keyword evidence="3" id="KW-0949">S-adenosyl-L-methionine</keyword>
<dbReference type="GO" id="GO:0008171">
    <property type="term" value="F:O-methyltransferase activity"/>
    <property type="evidence" value="ECO:0007669"/>
    <property type="project" value="InterPro"/>
</dbReference>
<keyword evidence="2" id="KW-0808">Transferase</keyword>
<dbReference type="InterPro" id="IPR016461">
    <property type="entry name" value="COMT-like"/>
</dbReference>
<accession>B8LQK0</accession>
<dbReference type="PROSITE" id="PS51683">
    <property type="entry name" value="SAM_OMT_II"/>
    <property type="match status" value="1"/>
</dbReference>
<dbReference type="CDD" id="cd02440">
    <property type="entry name" value="AdoMet_MTases"/>
    <property type="match status" value="1"/>
</dbReference>
<dbReference type="InterPro" id="IPR036388">
    <property type="entry name" value="WH-like_DNA-bd_sf"/>
</dbReference>
<dbReference type="InterPro" id="IPR012967">
    <property type="entry name" value="COMT_dimerisation"/>
</dbReference>
<dbReference type="InterPro" id="IPR001077">
    <property type="entry name" value="COMT_C"/>
</dbReference>
<evidence type="ECO:0008006" key="8">
    <source>
        <dbReference type="Google" id="ProtNLM"/>
    </source>
</evidence>
<evidence type="ECO:0000256" key="1">
    <source>
        <dbReference type="ARBA" id="ARBA00022603"/>
    </source>
</evidence>
<dbReference type="InterPro" id="IPR036390">
    <property type="entry name" value="WH_DNA-bd_sf"/>
</dbReference>
<reference evidence="7" key="1">
    <citation type="submission" date="2007-06" db="EMBL/GenBank/DDBJ databases">
        <title>Full length cDNA sequences from Sitka Spruce (Picea sitchensis).</title>
        <authorList>
            <person name="Ralph S.G."/>
            <person name="Chun H.E."/>
            <person name="Liao N."/>
            <person name="Ali J."/>
            <person name="Reid K."/>
            <person name="Kolosova N."/>
            <person name="Cooper N."/>
            <person name="Cullis C."/>
            <person name="Jancsik S."/>
            <person name="Moore R."/>
            <person name="Mayo M."/>
            <person name="Wagner S."/>
            <person name="Holt R.A."/>
            <person name="Jones S.J.M."/>
            <person name="Marra M.A."/>
            <person name="Ritland C.E."/>
            <person name="Ritland K."/>
            <person name="Bohlmann J."/>
        </authorList>
    </citation>
    <scope>NUCLEOTIDE SEQUENCE</scope>
    <source>
        <tissue evidence="7">Bark</tissue>
    </source>
</reference>
<dbReference type="Pfam" id="PF08100">
    <property type="entry name" value="Dimerisation"/>
    <property type="match status" value="1"/>
</dbReference>
<dbReference type="SUPFAM" id="SSF46785">
    <property type="entry name" value="Winged helix' DNA-binding domain"/>
    <property type="match status" value="1"/>
</dbReference>
<dbReference type="GO" id="GO:0046983">
    <property type="term" value="F:protein dimerization activity"/>
    <property type="evidence" value="ECO:0007669"/>
    <property type="project" value="InterPro"/>
</dbReference>
<feature type="active site" description="Proton acceptor" evidence="4">
    <location>
        <position position="296"/>
    </location>
</feature>
<protein>
    <recommendedName>
        <fullName evidence="8">O-methyltransferase domain-containing protein</fullName>
    </recommendedName>
</protein>
<evidence type="ECO:0000256" key="3">
    <source>
        <dbReference type="ARBA" id="ARBA00022691"/>
    </source>
</evidence>
<dbReference type="PANTHER" id="PTHR11746">
    <property type="entry name" value="O-METHYLTRANSFERASE"/>
    <property type="match status" value="1"/>
</dbReference>
<evidence type="ECO:0000256" key="2">
    <source>
        <dbReference type="ARBA" id="ARBA00022679"/>
    </source>
</evidence>
<dbReference type="EMBL" id="EF678153">
    <property type="protein sequence ID" value="ABR17930.1"/>
    <property type="molecule type" value="mRNA"/>
</dbReference>
<name>B8LQK0_PICSI</name>